<feature type="domain" description="DUF7750" evidence="5">
    <location>
        <begin position="737"/>
        <end position="800"/>
    </location>
</feature>
<dbReference type="GO" id="GO:0047372">
    <property type="term" value="F:monoacylglycerol lipase activity"/>
    <property type="evidence" value="ECO:0007669"/>
    <property type="project" value="TreeGrafter"/>
</dbReference>
<accession>A0A0E0B3D8</accession>
<dbReference type="Pfam" id="PF24930">
    <property type="entry name" value="DUF7750"/>
    <property type="match status" value="1"/>
</dbReference>
<feature type="transmembrane region" description="Helical" evidence="3">
    <location>
        <begin position="1832"/>
        <end position="1849"/>
    </location>
</feature>
<feature type="compositionally biased region" description="Basic and acidic residues" evidence="2">
    <location>
        <begin position="1062"/>
        <end position="1073"/>
    </location>
</feature>
<evidence type="ECO:0000313" key="6">
    <source>
        <dbReference type="EnsemblPlants" id="OGLUM09G11880.1"/>
    </source>
</evidence>
<dbReference type="InterPro" id="IPR050960">
    <property type="entry name" value="AB_hydrolase_4_sf"/>
</dbReference>
<feature type="domain" description="CAAX prenyl protease 2/Lysostaphin resistance protein A-like" evidence="4">
    <location>
        <begin position="1758"/>
        <end position="1839"/>
    </location>
</feature>
<proteinExistence type="inferred from homology"/>
<dbReference type="STRING" id="40148.A0A0E0B3D8"/>
<dbReference type="InterPro" id="IPR003675">
    <property type="entry name" value="Rce1/LyrA-like_dom"/>
</dbReference>
<feature type="compositionally biased region" description="Acidic residues" evidence="2">
    <location>
        <begin position="723"/>
        <end position="733"/>
    </location>
</feature>
<feature type="compositionally biased region" description="Pro residues" evidence="2">
    <location>
        <begin position="41"/>
        <end position="50"/>
    </location>
</feature>
<dbReference type="SUPFAM" id="SSF53474">
    <property type="entry name" value="alpha/beta-Hydrolases"/>
    <property type="match status" value="1"/>
</dbReference>
<feature type="compositionally biased region" description="Basic and acidic residues" evidence="2">
    <location>
        <begin position="941"/>
        <end position="959"/>
    </location>
</feature>
<feature type="compositionally biased region" description="Basic and acidic residues" evidence="2">
    <location>
        <begin position="988"/>
        <end position="1004"/>
    </location>
</feature>
<keyword evidence="3" id="KW-0812">Transmembrane</keyword>
<feature type="compositionally biased region" description="Polar residues" evidence="2">
    <location>
        <begin position="863"/>
        <end position="888"/>
    </location>
</feature>
<feature type="compositionally biased region" description="Polar residues" evidence="2">
    <location>
        <begin position="1005"/>
        <end position="1015"/>
    </location>
</feature>
<keyword evidence="7" id="KW-1185">Reference proteome</keyword>
<feature type="transmembrane region" description="Helical" evidence="3">
    <location>
        <begin position="1810"/>
        <end position="1825"/>
    </location>
</feature>
<feature type="transmembrane region" description="Helical" evidence="3">
    <location>
        <begin position="1753"/>
        <end position="1776"/>
    </location>
</feature>
<evidence type="ECO:0000256" key="1">
    <source>
        <dbReference type="ARBA" id="ARBA00010884"/>
    </source>
</evidence>
<dbReference type="PANTHER" id="PTHR10794:SF92">
    <property type="entry name" value="EMBRYOGENESIS-ASSOCIATED PROTEIN EMB8"/>
    <property type="match status" value="1"/>
</dbReference>
<feature type="compositionally biased region" description="Polar residues" evidence="2">
    <location>
        <begin position="897"/>
        <end position="915"/>
    </location>
</feature>
<dbReference type="GO" id="GO:0004175">
    <property type="term" value="F:endopeptidase activity"/>
    <property type="evidence" value="ECO:0007669"/>
    <property type="project" value="UniProtKB-ARBA"/>
</dbReference>
<reference evidence="6" key="2">
    <citation type="submission" date="2018-05" db="EMBL/GenBank/DDBJ databases">
        <title>OgluRS3 (Oryza glumaepatula Reference Sequence Version 3).</title>
        <authorList>
            <person name="Zhang J."/>
            <person name="Kudrna D."/>
            <person name="Lee S."/>
            <person name="Talag J."/>
            <person name="Welchert J."/>
            <person name="Wing R.A."/>
        </authorList>
    </citation>
    <scope>NUCLEOTIDE SEQUENCE [LARGE SCALE GENOMIC DNA]</scope>
</reference>
<reference evidence="6" key="1">
    <citation type="submission" date="2015-04" db="UniProtKB">
        <authorList>
            <consortium name="EnsemblPlants"/>
        </authorList>
    </citation>
    <scope>IDENTIFICATION</scope>
</reference>
<name>A0A0E0B3D8_9ORYZ</name>
<feature type="transmembrane region" description="Helical" evidence="3">
    <location>
        <begin position="1869"/>
        <end position="1891"/>
    </location>
</feature>
<evidence type="ECO:0008006" key="8">
    <source>
        <dbReference type="Google" id="ProtNLM"/>
    </source>
</evidence>
<feature type="compositionally biased region" description="Basic and acidic residues" evidence="2">
    <location>
        <begin position="917"/>
        <end position="926"/>
    </location>
</feature>
<feature type="compositionally biased region" description="Basic and acidic residues" evidence="2">
    <location>
        <begin position="1438"/>
        <end position="1453"/>
    </location>
</feature>
<dbReference type="PANTHER" id="PTHR10794">
    <property type="entry name" value="ABHYDROLASE DOMAIN-CONTAINING PROTEIN"/>
    <property type="match status" value="1"/>
</dbReference>
<dbReference type="Pfam" id="PF02517">
    <property type="entry name" value="Rce1-like"/>
    <property type="match status" value="1"/>
</dbReference>
<feature type="region of interest" description="Disordered" evidence="2">
    <location>
        <begin position="817"/>
        <end position="1026"/>
    </location>
</feature>
<evidence type="ECO:0000256" key="3">
    <source>
        <dbReference type="SAM" id="Phobius"/>
    </source>
</evidence>
<feature type="transmembrane region" description="Helical" evidence="3">
    <location>
        <begin position="1626"/>
        <end position="1648"/>
    </location>
</feature>
<protein>
    <recommendedName>
        <fullName evidence="8">AB hydrolase-1 domain-containing protein</fullName>
    </recommendedName>
</protein>
<dbReference type="Gramene" id="OGLUM09G11880.1">
    <property type="protein sequence ID" value="OGLUM09G11880.1"/>
    <property type="gene ID" value="OGLUM09G11880"/>
</dbReference>
<evidence type="ECO:0000259" key="4">
    <source>
        <dbReference type="Pfam" id="PF02517"/>
    </source>
</evidence>
<feature type="region of interest" description="Disordered" evidence="2">
    <location>
        <begin position="1062"/>
        <end position="1116"/>
    </location>
</feature>
<feature type="compositionally biased region" description="Basic and acidic residues" evidence="2">
    <location>
        <begin position="701"/>
        <end position="722"/>
    </location>
</feature>
<feature type="region of interest" description="Disordered" evidence="2">
    <location>
        <begin position="1437"/>
        <end position="1488"/>
    </location>
</feature>
<dbReference type="HOGENOM" id="CLU_003097_0_0_1"/>
<dbReference type="GO" id="GO:0034338">
    <property type="term" value="F:short-chain carboxylesterase activity"/>
    <property type="evidence" value="ECO:0007669"/>
    <property type="project" value="TreeGrafter"/>
</dbReference>
<evidence type="ECO:0000259" key="5">
    <source>
        <dbReference type="Pfam" id="PF24930"/>
    </source>
</evidence>
<feature type="compositionally biased region" description="Basic and acidic residues" evidence="2">
    <location>
        <begin position="827"/>
        <end position="849"/>
    </location>
</feature>
<dbReference type="InterPro" id="IPR056652">
    <property type="entry name" value="DUF7750"/>
</dbReference>
<feature type="region of interest" description="Disordered" evidence="2">
    <location>
        <begin position="1"/>
        <end position="105"/>
    </location>
</feature>
<dbReference type="Gene3D" id="3.40.50.1820">
    <property type="entry name" value="alpha/beta hydrolase"/>
    <property type="match status" value="1"/>
</dbReference>
<keyword evidence="3" id="KW-0472">Membrane</keyword>
<dbReference type="GO" id="GO:0080120">
    <property type="term" value="P:CAAX-box protein maturation"/>
    <property type="evidence" value="ECO:0007669"/>
    <property type="project" value="UniProtKB-ARBA"/>
</dbReference>
<feature type="transmembrane region" description="Helical" evidence="3">
    <location>
        <begin position="1660"/>
        <end position="1680"/>
    </location>
</feature>
<evidence type="ECO:0000313" key="7">
    <source>
        <dbReference type="Proteomes" id="UP000026961"/>
    </source>
</evidence>
<evidence type="ECO:0000256" key="2">
    <source>
        <dbReference type="SAM" id="MobiDB-lite"/>
    </source>
</evidence>
<dbReference type="Proteomes" id="UP000026961">
    <property type="component" value="Chromosome 9"/>
</dbReference>
<organism evidence="6">
    <name type="scientific">Oryza glumipatula</name>
    <dbReference type="NCBI Taxonomy" id="40148"/>
    <lineage>
        <taxon>Eukaryota</taxon>
        <taxon>Viridiplantae</taxon>
        <taxon>Streptophyta</taxon>
        <taxon>Embryophyta</taxon>
        <taxon>Tracheophyta</taxon>
        <taxon>Spermatophyta</taxon>
        <taxon>Magnoliopsida</taxon>
        <taxon>Liliopsida</taxon>
        <taxon>Poales</taxon>
        <taxon>Poaceae</taxon>
        <taxon>BOP clade</taxon>
        <taxon>Oryzoideae</taxon>
        <taxon>Oryzeae</taxon>
        <taxon>Oryzinae</taxon>
        <taxon>Oryza</taxon>
    </lineage>
</organism>
<feature type="transmembrane region" description="Helical" evidence="3">
    <location>
        <begin position="1711"/>
        <end position="1733"/>
    </location>
</feature>
<feature type="compositionally biased region" description="Polar residues" evidence="2">
    <location>
        <begin position="927"/>
        <end position="939"/>
    </location>
</feature>
<dbReference type="EnsemblPlants" id="OGLUM09G11880.1">
    <property type="protein sequence ID" value="OGLUM09G11880.1"/>
    <property type="gene ID" value="OGLUM09G11880"/>
</dbReference>
<dbReference type="eggNOG" id="KOG1838">
    <property type="taxonomic scope" value="Eukaryota"/>
</dbReference>
<comment type="similarity">
    <text evidence="1">Belongs to the AB hydrolase superfamily. AB hydrolase 4 family.</text>
</comment>
<dbReference type="InterPro" id="IPR029058">
    <property type="entry name" value="AB_hydrolase_fold"/>
</dbReference>
<feature type="compositionally biased region" description="Polar residues" evidence="2">
    <location>
        <begin position="1076"/>
        <end position="1112"/>
    </location>
</feature>
<feature type="region of interest" description="Disordered" evidence="2">
    <location>
        <begin position="697"/>
        <end position="737"/>
    </location>
</feature>
<sequence length="1903" mass="207293">MNSDDPKFPIQHLVPPTDAATRPFPVALTTPRPLRRLIPRDPTPTLPPQNPRSSPCPRGPTTPHLHPAPYTLLSPSHPRAPRNPSPGGGPHPPSDRAPPGAPTFARELFDGKASLPPTPPHVDVSLSPFFPIRLSASLHHRFPRRRRRRRLRLRLRLMLPRPACAPPPRLLPAAAAATFPLILRRRQRRRHHRHRPRPCPTLRASLSDLLASIPSSLALVGPAAAAAAAAVASSFSSSSSYVRNGLPPPSSSSPPEPDSGYAAACGDAAGDWILFTSPTPFNRCVLLRCPSVSFEDGGVLLDGVNERLLTEERHYVNLSRGSIPAARGGDGGAGDIFYQRVCIPAEDGGVIALDWPDNLDLGKEHGLDSTVFIVPGTPEGSMERGIKVFVLDALKNGYFPIVMNPRGCGGSPLTTPRLFTAADSDDISTAIRFINNKRPWTTLMGVGWGYGANMLTKYLVEVGESTPLTAAVCVDNPFDLQEATRSFPHHIALDRKLTTGLVDILRANKELFQGKDKDFNVQKALSSDCLRDFDGAISMVSHGFSTVDDFYAESSTRLSISHVKIPVLFIQSDDGTVPLLSVPRSSISENPFTSLLLCSCVHSTVFTFERYAVLWCQNLALEWLSAVEFALLKGRHPLIKDVDITINPSKGLAFVEPQANDRKAPNSNNFRQQSQFILYNSMPHGINGLLLDSAKQHSVSNKKENGQIKDNGDMDRARKDVHEEESEETPEDDEKGHALQSASLVMNMLDATMPGTLDDDQKKKVLVAVEQGETLVKALEEAVPEDVRGKLTTSVTEILQSKRGNFSLDALKRLGWTNGRPNTKTAVQEKIKDSDHESGLKDAKMHDQNRSASAIGDVDQKDGNLTSNDNSSGEGIESSQGKPSQTSGPVGAVTEMGTEQIQPNRSEKTTPGINESSEDHQHKTDQGTETAPKQVSDDLSPSEKKNSDDQSPGEKKVSDDQSTANLNGAPRERVQSADATAESPQVHVVEKDGDAVRASEDKATHNVTDQSMQVSKTEEPKPPPVNVTQALDALTGFDDSTQMAVNSVFGVIENMIDQFEKQHESENGDKSDGSTDEASVNKTESQVTGDMNNESSGKSINPSSYQPENSISGKGHSIMSEDRMIGETNSNLSIISSAKEKIGNYERNIIENYVDADVAKQGSGLPDYLLDIAVNSYLKAQYAMYLHEFLSTQLQLKPPDSNSATDLFLDPHEGKWKIADQMDSEHDYNSKSDKDGNYTKNIAISGSSRDQFRTENVIDTPYLVLSHYPVSRDKKSNELKQTVATKLPDIALRETLTSFIRDELENALKIEVGRKVGITNTEQLERNLAHDVERLAAQVSRAVVLDCELYSAACVERNPTTVKFGTTHGENVIEAVSNAIQQSHDLRNILPVGVVVGVILASLRNYFHVDISKHDKHTKTIVNSEVLSEDPDFKNSYLKKEESTDDASSKTEETTNNASLQKEEKANDSSKNAENADNPIEKTVAPKGQEIRRSEGQGMMVGAVTAALGASAFVAHHQQKKVEKHDNMDSTRPDETAQEKSQNNLVTSLAEKAMSVASPVVPTKGDGEVDQERLVAILAELGQKGGALRFVGKIALLWGGIRGAMSLTDRLISFLRISERPLFQRIMGFSFMVFVLWSPVVIPLLPTLVQSWTISSSTGIVGYACIVGLYVSIMILVILWGKRIRGYENPVEQYGMNLASVSRVQEFFQGLAGGITVVGLVHSVSILLGFAALRAGSYSLVTRPLDLLKSSSNVLLLALRGFVTATSIAVVEEVVFRSWLPEEVAVDLGYYSAILISGVAFSLIHRSLPSVPGFLLLSLVLFGLKQRTQGKLAAPIGLRSGIMTASYLIQTSGIIQSKPGTPFWMISTYHLHPFDGVIGLSVCALLAILFFPQEPVQKDSFVS</sequence>
<keyword evidence="3" id="KW-1133">Transmembrane helix</keyword>
<feature type="region of interest" description="Disordered" evidence="2">
    <location>
        <begin position="1516"/>
        <end position="1542"/>
    </location>
</feature>
<feature type="compositionally biased region" description="Pro residues" evidence="2">
    <location>
        <begin position="81"/>
        <end position="101"/>
    </location>
</feature>
<feature type="compositionally biased region" description="Basic and acidic residues" evidence="2">
    <location>
        <begin position="1520"/>
        <end position="1538"/>
    </location>
</feature>